<dbReference type="Gene3D" id="3.40.50.150">
    <property type="entry name" value="Vaccinia Virus protein VP39"/>
    <property type="match status" value="1"/>
</dbReference>
<protein>
    <submittedName>
        <fullName evidence="5">[Acyl-carrier-protein] phosphodiesterase PptH (ACP phosphodiesterase PptH) (Ppt hydrolase)</fullName>
    </submittedName>
</protein>
<dbReference type="SUPFAM" id="SSF56300">
    <property type="entry name" value="Metallo-dependent phosphatases"/>
    <property type="match status" value="1"/>
</dbReference>
<dbReference type="SUPFAM" id="SSF53335">
    <property type="entry name" value="S-adenosyl-L-methionine-dependent methyltransferases"/>
    <property type="match status" value="1"/>
</dbReference>
<dbReference type="InterPro" id="IPR029063">
    <property type="entry name" value="SAM-dependent_MTases_sf"/>
</dbReference>
<feature type="region of interest" description="Disordered" evidence="1">
    <location>
        <begin position="3678"/>
        <end position="3734"/>
    </location>
</feature>
<evidence type="ECO:0000313" key="6">
    <source>
        <dbReference type="Proteomes" id="UP001152797"/>
    </source>
</evidence>
<sequence length="3962" mass="442347">MELRSVTDMPTGCRSNVLVDVITKTDDYIVCRDVPFGSSLVVQFGGHMDQRMMLYQATKLGCKHDQHEIFALDPKYDPLPVNIPRELDFLSSHDVLCGLGGFSSSFSFLSMSVITAVDWNCLASVSYQMNHTTSFLLADIDHHDTVYKMHQAQNAAGCQPVLAAGIPVRSRTLPAVLRAAYWLNTAGLLLECAPEAAHDFSTQAAIREYAQLRGCDIFQKVLHLHSCWPARRSRWIALIVPSSLGFSGFEDLPVLQPMPVLGELFPYDPWPVWPQKDEQQLQWTPIELQAYRCPDFGPVNRKLNLQEPCPTALHSWGSVLYACPCGCRDQGISPSSLQRQGLRGVEVTSGLWPHAPRHVHPKELQLIMGFPPFEKTLEDCRAQLVLFGNAISPIQGLWVYAHLLKHCGLSPWGMTPRELLVRYMNMLLDQRNLVWPSPTAGVATLSLTFQGTTTEVTFSTTQTVRDLVRAEALLQSAVRVQISCEGVVLPDWAFLQERSYHMELFQEPTRSEGLLVPVVLEHLGVRIFHLVPDCMACSVFLRWAGIPDFVGLVDECGSKIDPSGSLRPWQTVTVQLSPEDLDFELSLRLSGFGLDQMTGRTGSLRVSESFCGTGLWHLDQLVRSDLLLSWTGTNFASLTCWLPSFSAAVVEFWPSTMESHLLDWLTLDRALVFAITWESWGWNLVSFGFDATKLEVTFFEPENETSSVASYLAYRVKSAAKRPAYLEHYLPLCFDAGDKGSLGLVLEAVDLALGLPSFAVSALRAARTARFSRSEDDTMSFEASVSTTVPFEVHEPMQLPVPAAGRTVSRGVCHGLTVKFVMDFARALAQQGQQQITSSQIKVVLLGSQACDLSRCTFRSFEPTEAPMWIFTLVDFHWTVLHCYRDGQTLCVEHFDGLCQTSISDLTSVVQVLRSAWNTQHVQVSTQWIFPQSRLDSCGTVALAHFAYHIGSITYEQACHFEDLHDSLAICSSMLHFQGPIGFGTEEEAIIKTLEQILPSKGVPDTEVRSRAQAAIKLFGTKALQQAVQNKNVWASLKSLGNSKPKPFLWVKHHELQQHIQDRAQTKFGAVDQKKPAKKASRREPVLSRYLDPASLLLPPDLFITNCGSVLPQLQLDEVQKDARGIAFASPDAVQHFLADGKMISQEGLALLVVGQMPEHTPLSLPMHSLRVPAIYKGTNEPVILDCTSIQLGDQAVYRKTSQDAPSLTVCPTRVFRVHVFKDLWQQEHDWDEFLGHPVRSLVQAFPIFRLCKDADCDHHCSLFHPSLEEEGVESGLVDVWAFRWHGLDGSKQPQAQAEVLSVYVRVPESSFDQVHRSSGTQGVFFEPRSSDSPGPDDAFAVIWVPQIGLSDAQHRVRTLDHCVAVCRLGLKYGIRCLVKHQEELHKTLCPSRPFVHVSVKAVYRLEPLPAGTQRTSLVEILRSFGWNAKPLQPCKGSQGQAWQVGAESEPPKPFIESQQGWIGISKVKDATPVAKPQGLIATMRTKKHIQEASASSSSGTADPWQTGPDPWGGYAKTTKAAAVPTQHVQSRLEDVESRLHEHVKQTVTQEVHQLPQHPATDLRLTAVESQIQSLVENQTKLEHWVQDGSSKIHGLQQECGQLQMTVLSQGQTLQQVAHEVSQCTSSLQNVSTEVSGLKTDLGKHLDSYFTKQQEAIEAMLAKKARHSPSNWIFRLWTFLIFFCAHFCRIGEAAVPGPPEGVDSFVDSPEWTLPGNIRSTLGAPAALRPGSQQAGSWTGVLNFGDCAMRQVPGLWPAGEYDSGRVLLTAAHVHGFELVSATVYLPPKGPTYPRAVELSESLLTPITEELVLGRSGYRVILGDMNCPAGSLRQMQLWQSCGWIELQDLMFQKYGIPKRATCKSATSPDQIWLSPEVVPLVQNVAFWNIFPDHQVLIAGLFFPPVRVVEPQWRLPGHIPWEKVHQDQWISSPDWGPLFQSNPSHVVRAGLATVPSGEIPGSQHSATLDFRRWSASFEEQVSKCVATSVGRHDSAPRTLPVVPPGQSVAQLVFDDFVQNYRHNLVRAPEPYHVTDTATWTLQGLPARVRVVDDVYQVESDLVLASGQSLSCHTMTTSPEEIHDRLHQLWSPRWNRHAEVPEATWDDVCRYAVDTLPAGQIELPPITVQDFKRAVHSFKPRAATGPCGWTRADLAHLTDGQIQQILDGYHMIEAGHAWPRQWCIGLIHCLQKKDSSVSVDGYRPITVTSIFYRLFAGIRAGQILSQLAKAADEMQCGFMQGRQASDVWFFIGVCLELSTHQSTPVHGIVADLVEAYNTLPRRPTFKCLEVLGVPQWFLKTWQAHLSVFERFFVVNRCVSEPLLSVTGFPEGCPLACAAMTALDFFWHWAMRSRVPRVLPVSFVDNLELVCDRVDDLVCAAEAQNQFCSLLDLEIDHPRLYAWASTYAGRRELKSRGFHISLGDRDLGGQVIYSKQLRNKILTDRIASVQPYFGKLRTAPLPVKAKMLNIKQVLWPRALHGIEAVALGSTHLAKLRSGAMKALRWDRPGASPHIRLGLLHYDLDPFWQQTWRVLKLFKQQCSKNPTLRAWWGIYCDQLAGADTNGPFGKVQSELNTLGLHIDADGRLWFSNNAFVQVFQVSETLLQKVLLSHFQNHVASQVQCRAGYEDLEGFDLGLTTAFDGRFQPAEVEQLMIVRDGAFFTNSAQCKFDSRKTAMCDWCKVPDTRMHRYTVCSRYDAIRSHHAKLFAEWDEFPTCFKIGGLVPRNPWENLVWEALSALPDLTQQYQCMPKGKVWHLFTDGSCDNPLSPDDALASWSVILADVGPISAGPLRGIQQCIMRAEVTAILSAVAWVAKYTGDLHLWVDNQNAVDHLRELLLGTGDPEKFEHSDLWRQIATLVHFSMANIHVHKVASHVDVQDSTGPLDDFTKKWNDLADFQAKLANNSRPRFFQQVWQKYVDYRSVWRRRVALITAFHIDIAAFDCAKPSTDVSEDSWEEEVSPILSCIDVVPNTATFHLPLLALRDSEIWLEDQFDHHFVTVSQQLLNWLIDQDQSVSSQHLVAAGVLVPQLSVQFGLCHDLSVRAVQLRPMWLQRHSAHHLVGHPGMGHPELGMSNPTEKEKAEKASTPAAPKPEPVKPVENPILDKAISLPKETMLQRWRPMDMDASVQEWPRLPQDYTEVVAWSDLHSDMGKNMTHLRQLPVSEDTVLLLAGDVASSLETIESSLRLLKEKFGAVFYVPGNHELWVNKKDGLSSVHKFLAILEICERLGVHTRPAFISADCAVCPLFSWYKDNLVDGFHRSLADIPFDMQTQWPWDITGRGDTNDAQQPEIADFFASLNNRRVSVAPPGALEALRKVEADAEEVKQAQVEGRVPKAKTKADLGPFVITMSHFVPRQECYPGPRRLCGVMGCKEIEQQVRRCGSRCHIFGHSHISCDREVDGIRYVQHPLGYPNDYHRQNAPKSVWGNSKHRRESVTPKEPDSTIAKGIWKAFLDEIQACSAKCLTRPDGRWNSQEGNDTMSGNIFDRKEELKLRESMGYDAKKMAELWSAPPPLKELEIKLTHFQHENQQLVLTVVNNLLVRQLKERIVEEVGRGHVSKIMLSISGENALNDDVALSSLENEIQGGLMVMGIDMSKGKEVKVKLVHAASDTPQSLTLSVLDTSTMLEIRREVMQRLGESSLSKCKLVRRLATGGFQGLADDERLNKKRELLFLGRDLPEQEVKTTVASEPETKAASPPKKAEAPAKAASPPKRAEAKPKDEPQKSSLAKGTQKAESAVPRELQVKITHLLEADQEMHLGVSSDFLVRELKELIVAELGHGRPSAIMLSSNGDNVLHDHLPLNSYAREIEGGLLITGIELQPREKTAAPAPAPAREVEVRLVHASNEGQSLVLTVSETCKILELRKAAMGRLSESSLPNCKIVKRVGQGFASLLDSEMLKGRREFLFLGRDLPSERSDAVESKVISLSEQNDLLRLLKDVEESLKSDSFQKSLTKSKTPASDPAKA</sequence>
<feature type="compositionally biased region" description="Basic and acidic residues" evidence="1">
    <location>
        <begin position="3709"/>
        <end position="3720"/>
    </location>
</feature>
<dbReference type="InterPro" id="IPR052963">
    <property type="entry name" value="Pantetheine_PDE"/>
</dbReference>
<evidence type="ECO:0000313" key="4">
    <source>
        <dbReference type="EMBL" id="CAL1138256.1"/>
    </source>
</evidence>
<feature type="domain" description="RNase H type-1" evidence="2">
    <location>
        <begin position="2747"/>
        <end position="2900"/>
    </location>
</feature>
<dbReference type="GO" id="GO:0004523">
    <property type="term" value="F:RNA-DNA hybrid ribonuclease activity"/>
    <property type="evidence" value="ECO:0007669"/>
    <property type="project" value="InterPro"/>
</dbReference>
<keyword evidence="5" id="KW-0378">Hydrolase</keyword>
<reference evidence="3" key="1">
    <citation type="submission" date="2022-10" db="EMBL/GenBank/DDBJ databases">
        <authorList>
            <person name="Chen Y."/>
            <person name="Dougan E. K."/>
            <person name="Chan C."/>
            <person name="Rhodes N."/>
            <person name="Thang M."/>
        </authorList>
    </citation>
    <scope>NUCLEOTIDE SEQUENCE</scope>
</reference>
<feature type="compositionally biased region" description="Low complexity" evidence="1">
    <location>
        <begin position="3690"/>
        <end position="3708"/>
    </location>
</feature>
<dbReference type="Pfam" id="PF00149">
    <property type="entry name" value="Metallophos"/>
    <property type="match status" value="1"/>
</dbReference>
<dbReference type="InterPro" id="IPR036397">
    <property type="entry name" value="RNaseH_sf"/>
</dbReference>
<dbReference type="Gene3D" id="3.90.120.10">
    <property type="entry name" value="DNA Methylase, subunit A, domain 2"/>
    <property type="match status" value="1"/>
</dbReference>
<gene>
    <name evidence="3" type="ORF">C1SCF055_LOCUS12382</name>
</gene>
<dbReference type="EMBL" id="CAMXCT030000930">
    <property type="protein sequence ID" value="CAL4772193.1"/>
    <property type="molecule type" value="Genomic_DNA"/>
</dbReference>
<evidence type="ECO:0000313" key="3">
    <source>
        <dbReference type="EMBL" id="CAI3984881.1"/>
    </source>
</evidence>
<dbReference type="InterPro" id="IPR002156">
    <property type="entry name" value="RNaseH_domain"/>
</dbReference>
<feature type="region of interest" description="Disordered" evidence="1">
    <location>
        <begin position="1489"/>
        <end position="1519"/>
    </location>
</feature>
<dbReference type="Gene3D" id="3.30.420.10">
    <property type="entry name" value="Ribonuclease H-like superfamily/Ribonuclease H"/>
    <property type="match status" value="1"/>
</dbReference>
<name>A0A9P1C6X6_9DINO</name>
<dbReference type="Proteomes" id="UP001152797">
    <property type="component" value="Unassembled WGS sequence"/>
</dbReference>
<dbReference type="PROSITE" id="PS50879">
    <property type="entry name" value="RNASE_H_1"/>
    <property type="match status" value="1"/>
</dbReference>
<dbReference type="Pfam" id="PF00078">
    <property type="entry name" value="RVT_1"/>
    <property type="match status" value="1"/>
</dbReference>
<dbReference type="InterPro" id="IPR029052">
    <property type="entry name" value="Metallo-depent_PP-like"/>
</dbReference>
<proteinExistence type="predicted"/>
<evidence type="ECO:0000313" key="5">
    <source>
        <dbReference type="EMBL" id="CAL4772193.1"/>
    </source>
</evidence>
<accession>A0A9P1C6X6</accession>
<keyword evidence="6" id="KW-1185">Reference proteome</keyword>
<evidence type="ECO:0000256" key="1">
    <source>
        <dbReference type="SAM" id="MobiDB-lite"/>
    </source>
</evidence>
<feature type="region of interest" description="Disordered" evidence="1">
    <location>
        <begin position="3060"/>
        <end position="3095"/>
    </location>
</feature>
<dbReference type="PANTHER" id="PTHR36492:SF2">
    <property type="entry name" value="[ACYL-CARRIER-PROTEIN] PHOSPHODIESTERASE PPTH"/>
    <property type="match status" value="1"/>
</dbReference>
<dbReference type="EMBL" id="CAMXCT010000930">
    <property type="protein sequence ID" value="CAI3984881.1"/>
    <property type="molecule type" value="Genomic_DNA"/>
</dbReference>
<reference evidence="4" key="2">
    <citation type="submission" date="2024-04" db="EMBL/GenBank/DDBJ databases">
        <authorList>
            <person name="Chen Y."/>
            <person name="Shah S."/>
            <person name="Dougan E. K."/>
            <person name="Thang M."/>
            <person name="Chan C."/>
        </authorList>
    </citation>
    <scope>NUCLEOTIDE SEQUENCE [LARGE SCALE GENOMIC DNA]</scope>
</reference>
<feature type="region of interest" description="Disordered" evidence="1">
    <location>
        <begin position="3943"/>
        <end position="3962"/>
    </location>
</feature>
<dbReference type="SUPFAM" id="SSF53098">
    <property type="entry name" value="Ribonuclease H-like"/>
    <property type="match status" value="1"/>
</dbReference>
<evidence type="ECO:0000259" key="2">
    <source>
        <dbReference type="PROSITE" id="PS50879"/>
    </source>
</evidence>
<dbReference type="GO" id="GO:0003676">
    <property type="term" value="F:nucleic acid binding"/>
    <property type="evidence" value="ECO:0007669"/>
    <property type="project" value="InterPro"/>
</dbReference>
<feature type="compositionally biased region" description="Polar residues" evidence="1">
    <location>
        <begin position="3943"/>
        <end position="3955"/>
    </location>
</feature>
<dbReference type="PANTHER" id="PTHR36492">
    <property type="match status" value="1"/>
</dbReference>
<dbReference type="InterPro" id="IPR012337">
    <property type="entry name" value="RNaseH-like_sf"/>
</dbReference>
<dbReference type="EMBL" id="CAMXCT020000930">
    <property type="protein sequence ID" value="CAL1138256.1"/>
    <property type="molecule type" value="Genomic_DNA"/>
</dbReference>
<dbReference type="InterPro" id="IPR000477">
    <property type="entry name" value="RT_dom"/>
</dbReference>
<comment type="caution">
    <text evidence="3">The sequence shown here is derived from an EMBL/GenBank/DDBJ whole genome shotgun (WGS) entry which is preliminary data.</text>
</comment>
<dbReference type="InterPro" id="IPR004843">
    <property type="entry name" value="Calcineurin-like_PHP"/>
</dbReference>
<organism evidence="3">
    <name type="scientific">Cladocopium goreaui</name>
    <dbReference type="NCBI Taxonomy" id="2562237"/>
    <lineage>
        <taxon>Eukaryota</taxon>
        <taxon>Sar</taxon>
        <taxon>Alveolata</taxon>
        <taxon>Dinophyceae</taxon>
        <taxon>Suessiales</taxon>
        <taxon>Symbiodiniaceae</taxon>
        <taxon>Cladocopium</taxon>
    </lineage>
</organism>